<sequence>MHSDAGLIAPILTQMFEQAPTFMALLRGPEHRFDLANPSYLRLIGDREVVGRTVAEALPDAVAQGVVGILDDVYRTGVPYTANGARFVIQAEPGGPTQERFLDFVYQPLRDSDGKVNAIFIEGADVTERTLAERAQRESEALYKGLFDAIDEGFCIIEFFDGPHGPDSDYVHIQANDAYERHAGISNVVGQKLREMVPDEADAWVARYGAVLRTGEPIRFQQELVATGRYLELAAVRIEPPSRKQVAVIFQDITARRRAETALAELNATLEQEVEKRSAELMKTEEALRQSQKMEAVGQLTGGIAHDFNNILAGIGGSLEMAQARIAQGRIADTERFLTGAKSAVRRAASLTERLLAFSRRQTLDPKPVDVNGLVNGMLDLIARSVGPTIAIEAVGAAGLWTVFADAGQLENALLNLSINSRDAMPDGGKLTIETSNRWMDERAAKARDLKPGQYVSLCVSDTGTGMTPDVVERAFDPFFTTKPIGQGTGLGLSMVYGFAGQSGGAARIYSEPGKGTMICIYLPRHMGEVVEAGEAASDFAEPAPVAGGETVLVVDDEPLVRLLCVEQLEELGYAVIEAGDGPSALKILETKQPIDLLVTDVGLPRGMNGRQLADAARVHRPDLEVLFVTGYAENAVLNHGHLEPGMHIMTKPFEMEVFARRVRDLIDGRGPTKA</sequence>
<proteinExistence type="predicted"/>
<dbReference type="Gene3D" id="3.30.565.10">
    <property type="entry name" value="Histidine kinase-like ATPase, C-terminal domain"/>
    <property type="match status" value="1"/>
</dbReference>
<feature type="coiled-coil region" evidence="5">
    <location>
        <begin position="256"/>
        <end position="287"/>
    </location>
</feature>
<dbReference type="SMART" id="SM00388">
    <property type="entry name" value="HisKA"/>
    <property type="match status" value="1"/>
</dbReference>
<comment type="catalytic activity">
    <reaction evidence="1">
        <text>ATP + protein L-histidine = ADP + protein N-phospho-L-histidine.</text>
        <dbReference type="EC" id="2.7.13.3"/>
    </reaction>
</comment>
<dbReference type="Gene3D" id="3.40.50.2300">
    <property type="match status" value="1"/>
</dbReference>
<dbReference type="CDD" id="cd18161">
    <property type="entry name" value="REC_hyHK_blue-like"/>
    <property type="match status" value="1"/>
</dbReference>
<dbReference type="PANTHER" id="PTHR43065:SF42">
    <property type="entry name" value="TWO-COMPONENT SENSOR PPRA"/>
    <property type="match status" value="1"/>
</dbReference>
<dbReference type="PANTHER" id="PTHR43065">
    <property type="entry name" value="SENSOR HISTIDINE KINASE"/>
    <property type="match status" value="1"/>
</dbReference>
<dbReference type="STRING" id="1036779.SAMN04515666_109121"/>
<dbReference type="InterPro" id="IPR003661">
    <property type="entry name" value="HisK_dim/P_dom"/>
</dbReference>
<dbReference type="EC" id="2.7.13.3" evidence="2"/>
<evidence type="ECO:0000256" key="2">
    <source>
        <dbReference type="ARBA" id="ARBA00012438"/>
    </source>
</evidence>
<dbReference type="InterPro" id="IPR013656">
    <property type="entry name" value="PAS_4"/>
</dbReference>
<dbReference type="PROSITE" id="PS50109">
    <property type="entry name" value="HIS_KIN"/>
    <property type="match status" value="1"/>
</dbReference>
<dbReference type="PRINTS" id="PR00344">
    <property type="entry name" value="BCTRLSENSOR"/>
</dbReference>
<dbReference type="CDD" id="cd16919">
    <property type="entry name" value="HATPase_CckA-like"/>
    <property type="match status" value="1"/>
</dbReference>
<dbReference type="Pfam" id="PF00512">
    <property type="entry name" value="HisKA"/>
    <property type="match status" value="1"/>
</dbReference>
<feature type="domain" description="Histidine kinase" evidence="6">
    <location>
        <begin position="303"/>
        <end position="527"/>
    </location>
</feature>
<evidence type="ECO:0000256" key="5">
    <source>
        <dbReference type="SAM" id="Coils"/>
    </source>
</evidence>
<evidence type="ECO:0000256" key="4">
    <source>
        <dbReference type="PROSITE-ProRule" id="PRU00169"/>
    </source>
</evidence>
<dbReference type="CDD" id="cd00082">
    <property type="entry name" value="HisKA"/>
    <property type="match status" value="1"/>
</dbReference>
<dbReference type="InterPro" id="IPR003594">
    <property type="entry name" value="HATPase_dom"/>
</dbReference>
<dbReference type="Pfam" id="PF02518">
    <property type="entry name" value="HATPase_c"/>
    <property type="match status" value="1"/>
</dbReference>
<keyword evidence="9" id="KW-1185">Reference proteome</keyword>
<keyword evidence="8" id="KW-0418">Kinase</keyword>
<evidence type="ECO:0000256" key="3">
    <source>
        <dbReference type="ARBA" id="ARBA00022553"/>
    </source>
</evidence>
<dbReference type="SMART" id="SM00448">
    <property type="entry name" value="REC"/>
    <property type="match status" value="1"/>
</dbReference>
<dbReference type="InterPro" id="IPR036890">
    <property type="entry name" value="HATPase_C_sf"/>
</dbReference>
<dbReference type="PROSITE" id="PS50110">
    <property type="entry name" value="RESPONSE_REGULATORY"/>
    <property type="match status" value="1"/>
</dbReference>
<name>A0A1H7X1A7_9HYPH</name>
<evidence type="ECO:0000313" key="9">
    <source>
        <dbReference type="Proteomes" id="UP000199664"/>
    </source>
</evidence>
<evidence type="ECO:0000259" key="6">
    <source>
        <dbReference type="PROSITE" id="PS50109"/>
    </source>
</evidence>
<dbReference type="GO" id="GO:0000155">
    <property type="term" value="F:phosphorelay sensor kinase activity"/>
    <property type="evidence" value="ECO:0007669"/>
    <property type="project" value="InterPro"/>
</dbReference>
<dbReference type="InterPro" id="IPR004358">
    <property type="entry name" value="Sig_transdc_His_kin-like_C"/>
</dbReference>
<dbReference type="Proteomes" id="UP000199664">
    <property type="component" value="Unassembled WGS sequence"/>
</dbReference>
<dbReference type="SUPFAM" id="SSF55874">
    <property type="entry name" value="ATPase domain of HSP90 chaperone/DNA topoisomerase II/histidine kinase"/>
    <property type="match status" value="1"/>
</dbReference>
<dbReference type="Gene3D" id="1.10.287.130">
    <property type="match status" value="1"/>
</dbReference>
<dbReference type="InterPro" id="IPR011006">
    <property type="entry name" value="CheY-like_superfamily"/>
</dbReference>
<keyword evidence="3 4" id="KW-0597">Phosphoprotein</keyword>
<keyword evidence="5" id="KW-0175">Coiled coil</keyword>
<dbReference type="InterPro" id="IPR005467">
    <property type="entry name" value="His_kinase_dom"/>
</dbReference>
<dbReference type="SUPFAM" id="SSF55785">
    <property type="entry name" value="PYP-like sensor domain (PAS domain)"/>
    <property type="match status" value="2"/>
</dbReference>
<organism evidence="8 9">
    <name type="scientific">Bosea lupini</name>
    <dbReference type="NCBI Taxonomy" id="1036779"/>
    <lineage>
        <taxon>Bacteria</taxon>
        <taxon>Pseudomonadati</taxon>
        <taxon>Pseudomonadota</taxon>
        <taxon>Alphaproteobacteria</taxon>
        <taxon>Hyphomicrobiales</taxon>
        <taxon>Boseaceae</taxon>
        <taxon>Bosea</taxon>
    </lineage>
</organism>
<dbReference type="Pfam" id="PF08448">
    <property type="entry name" value="PAS_4"/>
    <property type="match status" value="2"/>
</dbReference>
<evidence type="ECO:0000313" key="8">
    <source>
        <dbReference type="EMBL" id="SEM27401.1"/>
    </source>
</evidence>
<feature type="domain" description="Response regulatory" evidence="7">
    <location>
        <begin position="551"/>
        <end position="667"/>
    </location>
</feature>
<dbReference type="Pfam" id="PF00072">
    <property type="entry name" value="Response_reg"/>
    <property type="match status" value="1"/>
</dbReference>
<dbReference type="InterPro" id="IPR035965">
    <property type="entry name" value="PAS-like_dom_sf"/>
</dbReference>
<accession>A0A1H7X1A7</accession>
<protein>
    <recommendedName>
        <fullName evidence="2">histidine kinase</fullName>
        <ecNumber evidence="2">2.7.13.3</ecNumber>
    </recommendedName>
</protein>
<dbReference type="SUPFAM" id="SSF52172">
    <property type="entry name" value="CheY-like"/>
    <property type="match status" value="1"/>
</dbReference>
<dbReference type="Gene3D" id="3.30.450.20">
    <property type="entry name" value="PAS domain"/>
    <property type="match status" value="2"/>
</dbReference>
<evidence type="ECO:0000256" key="1">
    <source>
        <dbReference type="ARBA" id="ARBA00000085"/>
    </source>
</evidence>
<evidence type="ECO:0000259" key="7">
    <source>
        <dbReference type="PROSITE" id="PS50110"/>
    </source>
</evidence>
<gene>
    <name evidence="8" type="ORF">SAMN04515666_109121</name>
</gene>
<feature type="modified residue" description="4-aspartylphosphate" evidence="4">
    <location>
        <position position="601"/>
    </location>
</feature>
<dbReference type="AlphaFoldDB" id="A0A1H7X1A7"/>
<reference evidence="9" key="1">
    <citation type="submission" date="2016-10" db="EMBL/GenBank/DDBJ databases">
        <authorList>
            <person name="Varghese N."/>
            <person name="Submissions S."/>
        </authorList>
    </citation>
    <scope>NUCLEOTIDE SEQUENCE [LARGE SCALE GENOMIC DNA]</scope>
    <source>
        <strain evidence="9">LMG 26383,CCUG 61248,R- 45681</strain>
    </source>
</reference>
<keyword evidence="8" id="KW-0808">Transferase</keyword>
<dbReference type="InterPro" id="IPR036097">
    <property type="entry name" value="HisK_dim/P_sf"/>
</dbReference>
<dbReference type="SMART" id="SM00387">
    <property type="entry name" value="HATPase_c"/>
    <property type="match status" value="1"/>
</dbReference>
<dbReference type="EMBL" id="FOAN01000009">
    <property type="protein sequence ID" value="SEM27401.1"/>
    <property type="molecule type" value="Genomic_DNA"/>
</dbReference>
<dbReference type="InterPro" id="IPR001789">
    <property type="entry name" value="Sig_transdc_resp-reg_receiver"/>
</dbReference>
<dbReference type="SUPFAM" id="SSF47384">
    <property type="entry name" value="Homodimeric domain of signal transducing histidine kinase"/>
    <property type="match status" value="1"/>
</dbReference>